<dbReference type="RefSeq" id="WP_377327355.1">
    <property type="nucleotide sequence ID" value="NZ_JBHUMZ010000011.1"/>
</dbReference>
<proteinExistence type="predicted"/>
<dbReference type="NCBIfam" id="NF000355">
    <property type="entry name" value="ribo_prot_ABC_F"/>
    <property type="match status" value="1"/>
</dbReference>
<feature type="region of interest" description="Disordered" evidence="3">
    <location>
        <begin position="194"/>
        <end position="213"/>
    </location>
</feature>
<dbReference type="Proteomes" id="UP001597452">
    <property type="component" value="Unassembled WGS sequence"/>
</dbReference>
<dbReference type="EMBL" id="JBHUMZ010000011">
    <property type="protein sequence ID" value="MFD2637842.1"/>
    <property type="molecule type" value="Genomic_DNA"/>
</dbReference>
<keyword evidence="2" id="KW-0067">ATP-binding</keyword>
<keyword evidence="1" id="KW-0547">Nucleotide-binding</keyword>
<evidence type="ECO:0000313" key="5">
    <source>
        <dbReference type="EMBL" id="MFD2637842.1"/>
    </source>
</evidence>
<sequence length="520" mass="59542">MLFHLKDLNYELMDRTLFQIDELSIQKNDRIGLIGHNGSGKTTLLKILKGELKPTDGSITRYGSIAYLPQLKPKQETKSGGEITQEWIKLIFSLNKDLLLLDEPTTHLDQQNIQELEAKLKDSRYSFVIVSHDREFLDQLCTKIWEIEEGKIKEYRGNYSDYEEQKQKHLQHYEKEYEKYINKKKQLENALKAKKQKAKRATNKPKKVSKSEAKITGAKPYFAKKQKKLNQGAKAMQSRIDQLDKVEKIKELPPIQMELAAAIPATNKTLISCQQLDGSIGDKTLWDSPVTFNVHNGEKIALIGPNGTGKTTLIHKLLNDEHVQRSPQLKVGYFAQQLEHLNVNQSILDSCKESSSQSETLIRTVLARLGFRRDSVHKKINILSGGERVKVALAKIFVSDVNTLILDEPTNFLDIEALIALENLLKEYPGTILFVSHDRRLVENVAEKSVIFHNQKVYIQAGTEKDFWASQDQSNTDEQLLLIETRISEVLSQLSISPKEELEEEFERLLKIKNDLKQNK</sequence>
<dbReference type="PANTHER" id="PTHR42855:SF2">
    <property type="entry name" value="DRUG RESISTANCE ABC TRANSPORTER,ATP-BINDING PROTEIN"/>
    <property type="match status" value="1"/>
</dbReference>
<dbReference type="InterPro" id="IPR003439">
    <property type="entry name" value="ABC_transporter-like_ATP-bd"/>
</dbReference>
<dbReference type="InterPro" id="IPR032781">
    <property type="entry name" value="ABC_tran_Xtn"/>
</dbReference>
<evidence type="ECO:0000256" key="3">
    <source>
        <dbReference type="SAM" id="MobiDB-lite"/>
    </source>
</evidence>
<gene>
    <name evidence="5" type="primary">abc-f</name>
    <name evidence="5" type="ORF">ACFSW4_02995</name>
</gene>
<dbReference type="PROSITE" id="PS00211">
    <property type="entry name" value="ABC_TRANSPORTER_1"/>
    <property type="match status" value="1"/>
</dbReference>
<dbReference type="InterPro" id="IPR027417">
    <property type="entry name" value="P-loop_NTPase"/>
</dbReference>
<name>A0ABW5Q8D4_9BACI</name>
<dbReference type="SUPFAM" id="SSF52540">
    <property type="entry name" value="P-loop containing nucleoside triphosphate hydrolases"/>
    <property type="match status" value="2"/>
</dbReference>
<dbReference type="Pfam" id="PF12848">
    <property type="entry name" value="ABC_tran_Xtn"/>
    <property type="match status" value="1"/>
</dbReference>
<feature type="domain" description="ABC transporter" evidence="4">
    <location>
        <begin position="3"/>
        <end position="479"/>
    </location>
</feature>
<organism evidence="5 6">
    <name type="scientific">Piscibacillus salipiscarius</name>
    <dbReference type="NCBI Taxonomy" id="299480"/>
    <lineage>
        <taxon>Bacteria</taxon>
        <taxon>Bacillati</taxon>
        <taxon>Bacillota</taxon>
        <taxon>Bacilli</taxon>
        <taxon>Bacillales</taxon>
        <taxon>Bacillaceae</taxon>
        <taxon>Piscibacillus</taxon>
    </lineage>
</organism>
<keyword evidence="6" id="KW-1185">Reference proteome</keyword>
<dbReference type="InterPro" id="IPR051309">
    <property type="entry name" value="ABCF_ATPase"/>
</dbReference>
<dbReference type="CDD" id="cd03221">
    <property type="entry name" value="ABCF_EF-3"/>
    <property type="match status" value="2"/>
</dbReference>
<evidence type="ECO:0000256" key="2">
    <source>
        <dbReference type="ARBA" id="ARBA00022840"/>
    </source>
</evidence>
<dbReference type="InterPro" id="IPR017871">
    <property type="entry name" value="ABC_transporter-like_CS"/>
</dbReference>
<evidence type="ECO:0000313" key="6">
    <source>
        <dbReference type="Proteomes" id="UP001597452"/>
    </source>
</evidence>
<evidence type="ECO:0000259" key="4">
    <source>
        <dbReference type="PROSITE" id="PS50893"/>
    </source>
</evidence>
<dbReference type="InterPro" id="IPR003593">
    <property type="entry name" value="AAA+_ATPase"/>
</dbReference>
<dbReference type="Pfam" id="PF00005">
    <property type="entry name" value="ABC_tran"/>
    <property type="match status" value="2"/>
</dbReference>
<dbReference type="PANTHER" id="PTHR42855">
    <property type="entry name" value="ABC TRANSPORTER ATP-BINDING SUBUNIT"/>
    <property type="match status" value="1"/>
</dbReference>
<evidence type="ECO:0000256" key="1">
    <source>
        <dbReference type="ARBA" id="ARBA00022741"/>
    </source>
</evidence>
<accession>A0ABW5Q8D4</accession>
<reference evidence="6" key="1">
    <citation type="journal article" date="2019" name="Int. J. Syst. Evol. Microbiol.">
        <title>The Global Catalogue of Microorganisms (GCM) 10K type strain sequencing project: providing services to taxonomists for standard genome sequencing and annotation.</title>
        <authorList>
            <consortium name="The Broad Institute Genomics Platform"/>
            <consortium name="The Broad Institute Genome Sequencing Center for Infectious Disease"/>
            <person name="Wu L."/>
            <person name="Ma J."/>
        </authorList>
    </citation>
    <scope>NUCLEOTIDE SEQUENCE [LARGE SCALE GENOMIC DNA]</scope>
    <source>
        <strain evidence="6">TISTR 1571</strain>
    </source>
</reference>
<dbReference type="Gene3D" id="3.40.50.300">
    <property type="entry name" value="P-loop containing nucleotide triphosphate hydrolases"/>
    <property type="match status" value="3"/>
</dbReference>
<comment type="caution">
    <text evidence="5">The sequence shown here is derived from an EMBL/GenBank/DDBJ whole genome shotgun (WGS) entry which is preliminary data.</text>
</comment>
<feature type="compositionally biased region" description="Basic residues" evidence="3">
    <location>
        <begin position="194"/>
        <end position="208"/>
    </location>
</feature>
<dbReference type="SMART" id="SM00382">
    <property type="entry name" value="AAA"/>
    <property type="match status" value="2"/>
</dbReference>
<dbReference type="PROSITE" id="PS50893">
    <property type="entry name" value="ABC_TRANSPORTER_2"/>
    <property type="match status" value="1"/>
</dbReference>
<protein>
    <submittedName>
        <fullName evidence="5">Ribosomal protection-like ABC-F family protein</fullName>
    </submittedName>
</protein>